<gene>
    <name evidence="2" type="ORF">B0H65DRAFT_130820</name>
</gene>
<evidence type="ECO:0000256" key="1">
    <source>
        <dbReference type="SAM" id="MobiDB-lite"/>
    </source>
</evidence>
<comment type="caution">
    <text evidence="2">The sequence shown here is derived from an EMBL/GenBank/DDBJ whole genome shotgun (WGS) entry which is preliminary data.</text>
</comment>
<accession>A0AAE0JL61</accession>
<feature type="compositionally biased region" description="Polar residues" evidence="1">
    <location>
        <begin position="626"/>
        <end position="665"/>
    </location>
</feature>
<feature type="compositionally biased region" description="Basic and acidic residues" evidence="1">
    <location>
        <begin position="850"/>
        <end position="875"/>
    </location>
</feature>
<feature type="compositionally biased region" description="Polar residues" evidence="1">
    <location>
        <begin position="877"/>
        <end position="895"/>
    </location>
</feature>
<feature type="compositionally biased region" description="Polar residues" evidence="1">
    <location>
        <begin position="1096"/>
        <end position="1106"/>
    </location>
</feature>
<reference evidence="2" key="2">
    <citation type="submission" date="2023-06" db="EMBL/GenBank/DDBJ databases">
        <authorList>
            <consortium name="Lawrence Berkeley National Laboratory"/>
            <person name="Haridas S."/>
            <person name="Hensen N."/>
            <person name="Bonometti L."/>
            <person name="Westerberg I."/>
            <person name="Brannstrom I.O."/>
            <person name="Guillou S."/>
            <person name="Cros-Aarteil S."/>
            <person name="Calhoun S."/>
            <person name="Kuo A."/>
            <person name="Mondo S."/>
            <person name="Pangilinan J."/>
            <person name="Riley R."/>
            <person name="Labutti K."/>
            <person name="Andreopoulos B."/>
            <person name="Lipzen A."/>
            <person name="Chen C."/>
            <person name="Yanf M."/>
            <person name="Daum C."/>
            <person name="Ng V."/>
            <person name="Clum A."/>
            <person name="Steindorff A."/>
            <person name="Ohm R."/>
            <person name="Martin F."/>
            <person name="Silar P."/>
            <person name="Natvig D."/>
            <person name="Lalanne C."/>
            <person name="Gautier V."/>
            <person name="Ament-Velasquez S.L."/>
            <person name="Kruys A."/>
            <person name="Hutchinson M.I."/>
            <person name="Powell A.J."/>
            <person name="Barry K."/>
            <person name="Miller A.N."/>
            <person name="Grigoriev I.V."/>
            <person name="Debuchy R."/>
            <person name="Gladieux P."/>
            <person name="Thoren M.H."/>
            <person name="Johannesson H."/>
        </authorList>
    </citation>
    <scope>NUCLEOTIDE SEQUENCE</scope>
    <source>
        <strain evidence="2">CBS 560.94</strain>
    </source>
</reference>
<protein>
    <recommendedName>
        <fullName evidence="4">Methyltransferase type 11 domain-containing protein</fullName>
    </recommendedName>
</protein>
<proteinExistence type="predicted"/>
<evidence type="ECO:0000313" key="3">
    <source>
        <dbReference type="Proteomes" id="UP001278500"/>
    </source>
</evidence>
<feature type="region of interest" description="Disordered" evidence="1">
    <location>
        <begin position="626"/>
        <end position="732"/>
    </location>
</feature>
<reference evidence="2" key="1">
    <citation type="journal article" date="2023" name="Mol. Phylogenet. Evol.">
        <title>Genome-scale phylogeny and comparative genomics of the fungal order Sordariales.</title>
        <authorList>
            <person name="Hensen N."/>
            <person name="Bonometti L."/>
            <person name="Westerberg I."/>
            <person name="Brannstrom I.O."/>
            <person name="Guillou S."/>
            <person name="Cros-Aarteil S."/>
            <person name="Calhoun S."/>
            <person name="Haridas S."/>
            <person name="Kuo A."/>
            <person name="Mondo S."/>
            <person name="Pangilinan J."/>
            <person name="Riley R."/>
            <person name="LaButti K."/>
            <person name="Andreopoulos B."/>
            <person name="Lipzen A."/>
            <person name="Chen C."/>
            <person name="Yan M."/>
            <person name="Daum C."/>
            <person name="Ng V."/>
            <person name="Clum A."/>
            <person name="Steindorff A."/>
            <person name="Ohm R.A."/>
            <person name="Martin F."/>
            <person name="Silar P."/>
            <person name="Natvig D.O."/>
            <person name="Lalanne C."/>
            <person name="Gautier V."/>
            <person name="Ament-Velasquez S.L."/>
            <person name="Kruys A."/>
            <person name="Hutchinson M.I."/>
            <person name="Powell A.J."/>
            <person name="Barry K."/>
            <person name="Miller A.N."/>
            <person name="Grigoriev I.V."/>
            <person name="Debuchy R."/>
            <person name="Gladieux P."/>
            <person name="Hiltunen Thoren M."/>
            <person name="Johannesson H."/>
        </authorList>
    </citation>
    <scope>NUCLEOTIDE SEQUENCE</scope>
    <source>
        <strain evidence="2">CBS 560.94</strain>
    </source>
</reference>
<dbReference type="EMBL" id="JAUEPP010000002">
    <property type="protein sequence ID" value="KAK3351689.1"/>
    <property type="molecule type" value="Genomic_DNA"/>
</dbReference>
<feature type="region of interest" description="Disordered" evidence="1">
    <location>
        <begin position="1171"/>
        <end position="1237"/>
    </location>
</feature>
<feature type="compositionally biased region" description="Basic and acidic residues" evidence="1">
    <location>
        <begin position="128"/>
        <end position="138"/>
    </location>
</feature>
<feature type="region of interest" description="Disordered" evidence="1">
    <location>
        <begin position="909"/>
        <end position="942"/>
    </location>
</feature>
<dbReference type="SUPFAM" id="SSF53335">
    <property type="entry name" value="S-adenosyl-L-methionine-dependent methyltransferases"/>
    <property type="match status" value="1"/>
</dbReference>
<dbReference type="InterPro" id="IPR029063">
    <property type="entry name" value="SAM-dependent_MTases_sf"/>
</dbReference>
<feature type="region of interest" description="Disordered" evidence="1">
    <location>
        <begin position="1"/>
        <end position="169"/>
    </location>
</feature>
<dbReference type="RefSeq" id="XP_062684984.1">
    <property type="nucleotide sequence ID" value="XM_062820800.1"/>
</dbReference>
<dbReference type="CDD" id="cd02440">
    <property type="entry name" value="AdoMet_MTases"/>
    <property type="match status" value="1"/>
</dbReference>
<feature type="compositionally biased region" description="Low complexity" evidence="1">
    <location>
        <begin position="1226"/>
        <end position="1237"/>
    </location>
</feature>
<feature type="compositionally biased region" description="Pro residues" evidence="1">
    <location>
        <begin position="419"/>
        <end position="428"/>
    </location>
</feature>
<keyword evidence="3" id="KW-1185">Reference proteome</keyword>
<feature type="compositionally biased region" description="Low complexity" evidence="1">
    <location>
        <begin position="325"/>
        <end position="339"/>
    </location>
</feature>
<dbReference type="GeneID" id="87857954"/>
<organism evidence="2 3">
    <name type="scientific">Neurospora tetraspora</name>
    <dbReference type="NCBI Taxonomy" id="94610"/>
    <lineage>
        <taxon>Eukaryota</taxon>
        <taxon>Fungi</taxon>
        <taxon>Dikarya</taxon>
        <taxon>Ascomycota</taxon>
        <taxon>Pezizomycotina</taxon>
        <taxon>Sordariomycetes</taxon>
        <taxon>Sordariomycetidae</taxon>
        <taxon>Sordariales</taxon>
        <taxon>Sordariaceae</taxon>
        <taxon>Neurospora</taxon>
    </lineage>
</organism>
<feature type="compositionally biased region" description="Polar residues" evidence="1">
    <location>
        <begin position="580"/>
        <end position="598"/>
    </location>
</feature>
<feature type="compositionally biased region" description="Pro residues" evidence="1">
    <location>
        <begin position="379"/>
        <end position="390"/>
    </location>
</feature>
<evidence type="ECO:0000313" key="2">
    <source>
        <dbReference type="EMBL" id="KAK3351689.1"/>
    </source>
</evidence>
<feature type="region of interest" description="Disordered" evidence="1">
    <location>
        <begin position="1094"/>
        <end position="1131"/>
    </location>
</feature>
<feature type="region of interest" description="Disordered" evidence="1">
    <location>
        <begin position="850"/>
        <end position="895"/>
    </location>
</feature>
<feature type="region of interest" description="Disordered" evidence="1">
    <location>
        <begin position="230"/>
        <end position="444"/>
    </location>
</feature>
<dbReference type="Proteomes" id="UP001278500">
    <property type="component" value="Unassembled WGS sequence"/>
</dbReference>
<evidence type="ECO:0008006" key="4">
    <source>
        <dbReference type="Google" id="ProtNLM"/>
    </source>
</evidence>
<feature type="compositionally biased region" description="Polar residues" evidence="1">
    <location>
        <begin position="57"/>
        <end position="72"/>
    </location>
</feature>
<sequence length="1561" mass="168466">MASQRPGLGPSGLSADSRLKSPGTIAPPGSLLLKKRGGESSTERVRTLPQPKMPSRLPQSLPQRRPSDTQPEPIQPRPTAGNRNSKILGNTTSITSASSSRLPAPTSKPRNVLRRKNSGISNEVVNSIRKDSRDETGNHSKTSSSSSSSNPRSQTSIDSSASSRSERNPTINTMEVRVAHQVEVAVGAPQAPALYPELDRYRDVKVPAYNGSFGIEVLYPLTTHDLPPPTPLFSGSSSQMSGFSSSPCTGFSGSPGPGPYSRDTTPTSMSSQSPGMVAPLRFPGAGVRMRQVDLTQTRPPVSRRRGGSISNELDLVSADPQGLPSVRESLTSSSSNSTVRELERKDSKKRKQLSPLPPSPPSRISSHKFTKSHDGSLSPPRPWRAPPTQPTAPAAVGAQLLPKPGSFSRPRPAQTAQQVPPPRGQPPRRPSRDGTPDLNSQLGLPVPVIQSNLTFAPSEKRSSKLLAPAIVARPGLLSSTSDTHVHLLRPAIAREATPAPKMSRMVDDASTIKAEPGRTTRTPSPGVSTFRRFPLFGRRTKTAPEVPLQKDEKKPTRKGPAAGTGHEGYGRVGPARRRSNSLANTSRAIPGTMSSQESIGTNDSFLLERMAPVVIAGGEIIENRNVGSDLSRTGSSQSVTREPPSVESQNGSQVSLNSIPRNTLWPSAFPRAGQHAQSASVSSRRPSESSESETPVIKSTLALRRSIQRLKSGEKEPPRIPAPIVTQPHVTSPSITSIDAGVLMTDDSMMAPSIDAAQGIKASEGSKNLSGPKRLMKRARSPRKWNFFGRNHSQPAPETKKVDISENAAPVAAVAATVKVVQSKPLAFYTMMDSSEQEDTDIPDLEEVLREAKSPDSPTHKQIPDSQNRESEECRPSVTQENTHPSFLTSEASAQVPTVAELEHMSPVKFSKLPTPPSMPSSVATQAGNTTSPAQGRPSRLPQVGRIPKVISARAEQISPKSFSRPFHRLSVQATPSKMDLRDAYSIAKGPSPSPPRPSTPVPMEPATTAGMEAPMLTQSPGSMLPTYPTQIGQEFLSFSPRKGSQCTTNTTTSSSSGGFNFAEATAVIPEPDAPLAEDEIWDEYDDLFGDETLKQPPSTRSSFGNQFHLEKYTATPTRRIEPPLESPTLRSQFQEQQVQSLTQIMHSERIPVSSSVYSSDMAEKVKQLLADHPSPRCSLEPDMSRESEMQLQNEAVSKQSELEQELETEKQTSSLPVDDPRRSDSSGCSQSSEDGSPLALVNLRVGSMTVSKWLTFGHVLFSPVRDELLNDMGSLKRPSILVIDGLGNDDWSFYAAETYPAATFFNLSPRPPRPAARNGSTGLPLSPPNHYQTRYMSHTGKFPFGAESFTAVVFRFPAAAPEAHYRNIISEARRVLKPGGYIELSILDVDLNNMGNRGRKAVRHLKERINAKSPDVSLGSTSDLILRLLGRKGFADLKTCRVGVPVASVIPRSSGSENGKRSKAAGKGKTIKDERTLPEMISDGSPVADESITKMVAKVGRWWYSRCYESAAGTDIGPGTLGSMWRDKALLAECEEWGTSLKLMVCHARAPDGRPRLASI</sequence>
<feature type="compositionally biased region" description="Polar residues" evidence="1">
    <location>
        <begin position="81"/>
        <end position="101"/>
    </location>
</feature>
<feature type="compositionally biased region" description="Polar residues" evidence="1">
    <location>
        <begin position="920"/>
        <end position="934"/>
    </location>
</feature>
<feature type="compositionally biased region" description="Low complexity" evidence="1">
    <location>
        <begin position="232"/>
        <end position="254"/>
    </location>
</feature>
<name>A0AAE0JL61_9PEZI</name>
<feature type="compositionally biased region" description="Basic and acidic residues" evidence="1">
    <location>
        <begin position="36"/>
        <end position="46"/>
    </location>
</feature>
<feature type="region of interest" description="Disordered" evidence="1">
    <location>
        <begin position="541"/>
        <end position="598"/>
    </location>
</feature>
<feature type="compositionally biased region" description="Polar residues" evidence="1">
    <location>
        <begin position="262"/>
        <end position="274"/>
    </location>
</feature>
<dbReference type="Gene3D" id="3.40.50.150">
    <property type="entry name" value="Vaccinia Virus protein VP39"/>
    <property type="match status" value="1"/>
</dbReference>
<feature type="compositionally biased region" description="Low complexity" evidence="1">
    <location>
        <begin position="140"/>
        <end position="163"/>
    </location>
</feature>